<sequence length="182" mass="19068">MSTNPSNLPNPGAAAFNPSQTGPEDEKMLEEIEAELMAQQQVGRLEGSSSNFLSAYTDLPPHADEFWFPECRNCHCCNGYKHGCTCCAKQGMRQCQCTTGHMPPPPQLHQPPPPTGWMPAAPGPTGGGGGGGGRGGYHGGHGGGGRGGGGRGRGRGPPPPCRFFNTPNGCRFGDNCRFSHGY</sequence>
<keyword evidence="1 4" id="KW-0479">Metal-binding</keyword>
<evidence type="ECO:0000259" key="6">
    <source>
        <dbReference type="PROSITE" id="PS50103"/>
    </source>
</evidence>
<feature type="region of interest" description="Disordered" evidence="5">
    <location>
        <begin position="1"/>
        <end position="26"/>
    </location>
</feature>
<proteinExistence type="predicted"/>
<organism evidence="7 8">
    <name type="scientific">Seminavis robusta</name>
    <dbReference type="NCBI Taxonomy" id="568900"/>
    <lineage>
        <taxon>Eukaryota</taxon>
        <taxon>Sar</taxon>
        <taxon>Stramenopiles</taxon>
        <taxon>Ochrophyta</taxon>
        <taxon>Bacillariophyta</taxon>
        <taxon>Bacillariophyceae</taxon>
        <taxon>Bacillariophycidae</taxon>
        <taxon>Naviculales</taxon>
        <taxon>Naviculaceae</taxon>
        <taxon>Seminavis</taxon>
    </lineage>
</organism>
<dbReference type="InterPro" id="IPR000571">
    <property type="entry name" value="Znf_CCCH"/>
</dbReference>
<name>A0A9N8H8A0_9STRA</name>
<dbReference type="InterPro" id="IPR036855">
    <property type="entry name" value="Znf_CCCH_sf"/>
</dbReference>
<dbReference type="Proteomes" id="UP001153069">
    <property type="component" value="Unassembled WGS sequence"/>
</dbReference>
<dbReference type="AlphaFoldDB" id="A0A9N8H8A0"/>
<keyword evidence="2 4" id="KW-0863">Zinc-finger</keyword>
<feature type="region of interest" description="Disordered" evidence="5">
    <location>
        <begin position="106"/>
        <end position="160"/>
    </location>
</feature>
<feature type="compositionally biased region" description="Pro residues" evidence="5">
    <location>
        <begin position="106"/>
        <end position="116"/>
    </location>
</feature>
<gene>
    <name evidence="7" type="ORF">SEMRO_163_G073160.1</name>
</gene>
<dbReference type="InterPro" id="IPR041367">
    <property type="entry name" value="Znf-CCCH_4"/>
</dbReference>
<evidence type="ECO:0000313" key="8">
    <source>
        <dbReference type="Proteomes" id="UP001153069"/>
    </source>
</evidence>
<evidence type="ECO:0000256" key="4">
    <source>
        <dbReference type="PROSITE-ProRule" id="PRU00723"/>
    </source>
</evidence>
<evidence type="ECO:0000256" key="2">
    <source>
        <dbReference type="ARBA" id="ARBA00022771"/>
    </source>
</evidence>
<accession>A0A9N8H8A0</accession>
<dbReference type="PROSITE" id="PS50103">
    <property type="entry name" value="ZF_C3H1"/>
    <property type="match status" value="1"/>
</dbReference>
<dbReference type="Pfam" id="PF18044">
    <property type="entry name" value="zf-CCCH_4"/>
    <property type="match status" value="1"/>
</dbReference>
<dbReference type="GO" id="GO:0008270">
    <property type="term" value="F:zinc ion binding"/>
    <property type="evidence" value="ECO:0007669"/>
    <property type="project" value="UniProtKB-KW"/>
</dbReference>
<comment type="caution">
    <text evidence="7">The sequence shown here is derived from an EMBL/GenBank/DDBJ whole genome shotgun (WGS) entry which is preliminary data.</text>
</comment>
<reference evidence="7" key="1">
    <citation type="submission" date="2020-06" db="EMBL/GenBank/DDBJ databases">
        <authorList>
            <consortium name="Plant Systems Biology data submission"/>
        </authorList>
    </citation>
    <scope>NUCLEOTIDE SEQUENCE</scope>
    <source>
        <strain evidence="7">D6</strain>
    </source>
</reference>
<dbReference type="Gene3D" id="2.30.30.1190">
    <property type="match status" value="1"/>
</dbReference>
<keyword evidence="8" id="KW-1185">Reference proteome</keyword>
<evidence type="ECO:0000256" key="3">
    <source>
        <dbReference type="ARBA" id="ARBA00022833"/>
    </source>
</evidence>
<protein>
    <recommendedName>
        <fullName evidence="6">C3H1-type domain-containing protein</fullName>
    </recommendedName>
</protein>
<feature type="domain" description="C3H1-type" evidence="6">
    <location>
        <begin position="155"/>
        <end position="182"/>
    </location>
</feature>
<evidence type="ECO:0000256" key="1">
    <source>
        <dbReference type="ARBA" id="ARBA00022723"/>
    </source>
</evidence>
<keyword evidence="3 4" id="KW-0862">Zinc</keyword>
<dbReference type="SUPFAM" id="SSF90229">
    <property type="entry name" value="CCCH zinc finger"/>
    <property type="match status" value="1"/>
</dbReference>
<dbReference type="EMBL" id="CAICTM010000162">
    <property type="protein sequence ID" value="CAB9503352.1"/>
    <property type="molecule type" value="Genomic_DNA"/>
</dbReference>
<dbReference type="OrthoDB" id="52810at2759"/>
<feature type="zinc finger region" description="C3H1-type" evidence="4">
    <location>
        <begin position="155"/>
        <end position="182"/>
    </location>
</feature>
<feature type="compositionally biased region" description="Gly residues" evidence="5">
    <location>
        <begin position="124"/>
        <end position="151"/>
    </location>
</feature>
<evidence type="ECO:0000313" key="7">
    <source>
        <dbReference type="EMBL" id="CAB9503352.1"/>
    </source>
</evidence>
<evidence type="ECO:0000256" key="5">
    <source>
        <dbReference type="SAM" id="MobiDB-lite"/>
    </source>
</evidence>